<evidence type="ECO:0000256" key="11">
    <source>
        <dbReference type="ARBA" id="ARBA00023146"/>
    </source>
</evidence>
<dbReference type="PRINTS" id="PR00980">
    <property type="entry name" value="TRNASYNTHALA"/>
</dbReference>
<dbReference type="InterPro" id="IPR050058">
    <property type="entry name" value="Ala-tRNA_ligase"/>
</dbReference>
<feature type="non-terminal residue" evidence="14">
    <location>
        <position position="421"/>
    </location>
</feature>
<dbReference type="HAMAP" id="MF_00036_B">
    <property type="entry name" value="Ala_tRNA_synth_B"/>
    <property type="match status" value="1"/>
</dbReference>
<dbReference type="GO" id="GO:0000049">
    <property type="term" value="F:tRNA binding"/>
    <property type="evidence" value="ECO:0007669"/>
    <property type="project" value="UniProtKB-KW"/>
</dbReference>
<dbReference type="InterPro" id="IPR023033">
    <property type="entry name" value="Ala_tRNA_ligase_euk/bac"/>
</dbReference>
<dbReference type="GO" id="GO:0005524">
    <property type="term" value="F:ATP binding"/>
    <property type="evidence" value="ECO:0007669"/>
    <property type="project" value="UniProtKB-KW"/>
</dbReference>
<keyword evidence="11" id="KW-0030">Aminoacyl-tRNA synthetase</keyword>
<dbReference type="EC" id="6.1.1.7" evidence="3 12"/>
<dbReference type="PANTHER" id="PTHR11777">
    <property type="entry name" value="ALANYL-TRNA SYNTHETASE"/>
    <property type="match status" value="1"/>
</dbReference>
<dbReference type="EMBL" id="DQZW01000127">
    <property type="protein sequence ID" value="HDL89790.1"/>
    <property type="molecule type" value="Genomic_DNA"/>
</dbReference>
<dbReference type="SUPFAM" id="SSF101353">
    <property type="entry name" value="Putative anticodon-binding domain of alanyl-tRNA synthetase (AlaRS)"/>
    <property type="match status" value="1"/>
</dbReference>
<keyword evidence="9" id="KW-0694">RNA-binding</keyword>
<evidence type="ECO:0000256" key="3">
    <source>
        <dbReference type="ARBA" id="ARBA00013168"/>
    </source>
</evidence>
<feature type="domain" description="Alanyl-transfer RNA synthetases family profile" evidence="13">
    <location>
        <begin position="2"/>
        <end position="421"/>
    </location>
</feature>
<dbReference type="CDD" id="cd00673">
    <property type="entry name" value="AlaRS_core"/>
    <property type="match status" value="1"/>
</dbReference>
<dbReference type="Gene3D" id="3.30.930.10">
    <property type="entry name" value="Bira Bifunctional Protein, Domain 2"/>
    <property type="match status" value="1"/>
</dbReference>
<evidence type="ECO:0000256" key="7">
    <source>
        <dbReference type="ARBA" id="ARBA00022741"/>
    </source>
</evidence>
<dbReference type="InterPro" id="IPR002318">
    <property type="entry name" value="Ala-tRNA-lgiase_IIc"/>
</dbReference>
<comment type="cofactor">
    <cofactor evidence="1">
        <name>Zn(2+)</name>
        <dbReference type="ChEBI" id="CHEBI:29105"/>
    </cofactor>
</comment>
<dbReference type="GO" id="GO:0005829">
    <property type="term" value="C:cytosol"/>
    <property type="evidence" value="ECO:0007669"/>
    <property type="project" value="TreeGrafter"/>
</dbReference>
<name>A0A7C0WUL5_9BACT</name>
<sequence>MKTASEIRSEFLNYFKEHGHTVVKSSSLIPRDDPTLLFTNAGMVQFKRCFLGEEKRGYVRATSSQKCMRAGGKHNDLENVGYTARHHTFFEMLGNFSFGDYFKKEAIDFAWEFLTKRMGLPVDKLYATIHEGDRDMNLGPDEEARELWARYLPEDRILEFSTKDNFWAMGDTGACGPCSEIIIDQGPEFGCGSPDCRPGCDCDRYLELWNLVFMQFNRKEDGSLEPLPKPSIDTGMGLERIAAVVQGVRSNYDIDLFVPIMDRIGELSGHHYGEKPEIDVSMKVIADHSRAAAFLIGDGVLPGNEGRGYVLRRVIRRALRHGRFLGLNEPFLYDVAVAVMEAMRDAYPELLENRKYITEIIRHEEERFNETLDFGLKLLNQEIERLKESGAKEIPGDLIFKLYDTYGFPVDIVTDMARNMG</sequence>
<evidence type="ECO:0000259" key="13">
    <source>
        <dbReference type="PROSITE" id="PS50860"/>
    </source>
</evidence>
<keyword evidence="6 14" id="KW-0436">Ligase</keyword>
<keyword evidence="7" id="KW-0547">Nucleotide-binding</keyword>
<dbReference type="PROSITE" id="PS50860">
    <property type="entry name" value="AA_TRNA_LIGASE_II_ALA"/>
    <property type="match status" value="1"/>
</dbReference>
<dbReference type="PANTHER" id="PTHR11777:SF9">
    <property type="entry name" value="ALANINE--TRNA LIGASE, CYTOPLASMIC"/>
    <property type="match status" value="1"/>
</dbReference>
<accession>A0A7C0WUL5</accession>
<gene>
    <name evidence="14" type="primary">alaS</name>
    <name evidence="14" type="ORF">ENG14_02670</name>
</gene>
<dbReference type="GO" id="GO:0045892">
    <property type="term" value="P:negative regulation of DNA-templated transcription"/>
    <property type="evidence" value="ECO:0007669"/>
    <property type="project" value="TreeGrafter"/>
</dbReference>
<dbReference type="InterPro" id="IPR018164">
    <property type="entry name" value="Ala-tRNA-synth_IIc_N"/>
</dbReference>
<comment type="caution">
    <text evidence="14">The sequence shown here is derived from an EMBL/GenBank/DDBJ whole genome shotgun (WGS) entry which is preliminary data.</text>
</comment>
<evidence type="ECO:0000256" key="12">
    <source>
        <dbReference type="NCBIfam" id="TIGR00344"/>
    </source>
</evidence>
<proteinExistence type="inferred from homology"/>
<evidence type="ECO:0000256" key="5">
    <source>
        <dbReference type="ARBA" id="ARBA00022555"/>
    </source>
</evidence>
<comment type="similarity">
    <text evidence="2">Belongs to the class-II aminoacyl-tRNA synthetase family.</text>
</comment>
<dbReference type="GO" id="GO:0006419">
    <property type="term" value="P:alanyl-tRNA aminoacylation"/>
    <property type="evidence" value="ECO:0007669"/>
    <property type="project" value="UniProtKB-UniRule"/>
</dbReference>
<dbReference type="SUPFAM" id="SSF55681">
    <property type="entry name" value="Class II aaRS and biotin synthetases"/>
    <property type="match status" value="1"/>
</dbReference>
<evidence type="ECO:0000256" key="6">
    <source>
        <dbReference type="ARBA" id="ARBA00022598"/>
    </source>
</evidence>
<dbReference type="Proteomes" id="UP000886355">
    <property type="component" value="Unassembled WGS sequence"/>
</dbReference>
<dbReference type="FunFam" id="3.30.930.10:FF:000004">
    <property type="entry name" value="Alanine--tRNA ligase"/>
    <property type="match status" value="1"/>
</dbReference>
<protein>
    <recommendedName>
        <fullName evidence="4 12">Alanine--tRNA ligase</fullName>
        <ecNumber evidence="3 12">6.1.1.7</ecNumber>
    </recommendedName>
</protein>
<organism evidence="14">
    <name type="scientific">Thermodesulforhabdus norvegica</name>
    <dbReference type="NCBI Taxonomy" id="39841"/>
    <lineage>
        <taxon>Bacteria</taxon>
        <taxon>Pseudomonadati</taxon>
        <taxon>Thermodesulfobacteriota</taxon>
        <taxon>Syntrophobacteria</taxon>
        <taxon>Syntrophobacterales</taxon>
        <taxon>Thermodesulforhabdaceae</taxon>
        <taxon>Thermodesulforhabdus</taxon>
    </lineage>
</organism>
<dbReference type="InterPro" id="IPR018162">
    <property type="entry name" value="Ala-tRNA-ligase_IIc_anticod-bd"/>
</dbReference>
<dbReference type="InterPro" id="IPR018165">
    <property type="entry name" value="Ala-tRNA-synth_IIc_core"/>
</dbReference>
<dbReference type="NCBIfam" id="TIGR00344">
    <property type="entry name" value="alaS"/>
    <property type="match status" value="1"/>
</dbReference>
<dbReference type="GO" id="GO:0002161">
    <property type="term" value="F:aminoacyl-tRNA deacylase activity"/>
    <property type="evidence" value="ECO:0007669"/>
    <property type="project" value="TreeGrafter"/>
</dbReference>
<reference evidence="14" key="1">
    <citation type="journal article" date="2020" name="mSystems">
        <title>Genome- and Community-Level Interaction Insights into Carbon Utilization and Element Cycling Functions of Hydrothermarchaeota in Hydrothermal Sediment.</title>
        <authorList>
            <person name="Zhou Z."/>
            <person name="Liu Y."/>
            <person name="Xu W."/>
            <person name="Pan J."/>
            <person name="Luo Z.H."/>
            <person name="Li M."/>
        </authorList>
    </citation>
    <scope>NUCLEOTIDE SEQUENCE [LARGE SCALE GENOMIC DNA]</scope>
    <source>
        <strain evidence="14">HyVt-19</strain>
    </source>
</reference>
<keyword evidence="8" id="KW-0067">ATP-binding</keyword>
<evidence type="ECO:0000256" key="4">
    <source>
        <dbReference type="ARBA" id="ARBA00017959"/>
    </source>
</evidence>
<evidence type="ECO:0000313" key="14">
    <source>
        <dbReference type="EMBL" id="HDL89790.1"/>
    </source>
</evidence>
<dbReference type="Pfam" id="PF01411">
    <property type="entry name" value="tRNA-synt_2c"/>
    <property type="match status" value="1"/>
</dbReference>
<dbReference type="GO" id="GO:0004813">
    <property type="term" value="F:alanine-tRNA ligase activity"/>
    <property type="evidence" value="ECO:0007669"/>
    <property type="project" value="UniProtKB-UniRule"/>
</dbReference>
<keyword evidence="10" id="KW-0648">Protein biosynthesis</keyword>
<dbReference type="AlphaFoldDB" id="A0A7C0WUL5"/>
<keyword evidence="5" id="KW-0820">tRNA-binding</keyword>
<evidence type="ECO:0000256" key="1">
    <source>
        <dbReference type="ARBA" id="ARBA00001947"/>
    </source>
</evidence>
<evidence type="ECO:0000256" key="8">
    <source>
        <dbReference type="ARBA" id="ARBA00022840"/>
    </source>
</evidence>
<evidence type="ECO:0000256" key="9">
    <source>
        <dbReference type="ARBA" id="ARBA00022884"/>
    </source>
</evidence>
<evidence type="ECO:0000256" key="2">
    <source>
        <dbReference type="ARBA" id="ARBA00008226"/>
    </source>
</evidence>
<dbReference type="InterPro" id="IPR045864">
    <property type="entry name" value="aa-tRNA-synth_II/BPL/LPL"/>
</dbReference>
<evidence type="ECO:0000256" key="10">
    <source>
        <dbReference type="ARBA" id="ARBA00022917"/>
    </source>
</evidence>